<feature type="domain" description="ATPase BadF/BadG/BcrA/BcrD type" evidence="1">
    <location>
        <begin position="4"/>
        <end position="300"/>
    </location>
</feature>
<dbReference type="InterPro" id="IPR002731">
    <property type="entry name" value="ATPase_BadF"/>
</dbReference>
<gene>
    <name evidence="2" type="ORF">DP120_09130</name>
</gene>
<dbReference type="SUPFAM" id="SSF53067">
    <property type="entry name" value="Actin-like ATPase domain"/>
    <property type="match status" value="2"/>
</dbReference>
<dbReference type="Gene3D" id="3.30.420.40">
    <property type="match status" value="2"/>
</dbReference>
<keyword evidence="3" id="KW-1185">Reference proteome</keyword>
<protein>
    <recommendedName>
        <fullName evidence="1">ATPase BadF/BadG/BcrA/BcrD type domain-containing protein</fullName>
    </recommendedName>
</protein>
<dbReference type="RefSeq" id="WP_112223362.1">
    <property type="nucleotide sequence ID" value="NZ_CP047673.1"/>
</dbReference>
<dbReference type="InterPro" id="IPR043129">
    <property type="entry name" value="ATPase_NBD"/>
</dbReference>
<dbReference type="AlphaFoldDB" id="A0A365KWS7"/>
<sequence>MYVLGIDGGGTKTTGIVADENGKVYIESHAGPSNPNTLTPDEFEEVLKGLTADLEKQDSVIFSQLAVCFAGMSGAGDSWRCDAKFEQVLTKFLPPQIEVIVRNDAYNVLYSETLGKPGIVQIAGTGSISFGLNHENKTVRSGGWGYLFDEAGSAYHLGNEALRAVFKNYDGRGPETVLTEEIINYFNVSDVTDLLGKIHGPEHPRSVIAQLAPLIIAAAENGDGVAAKIIRKACAEIMECIESCHKKLFAADHPTLVVLSGGVFANSQQLLDCLRELSKKTLPNIVLRQAHAAPVSGAVIGGLKAMGFNSIDENITERINLQLKKS</sequence>
<comment type="caution">
    <text evidence="2">The sequence shown here is derived from an EMBL/GenBank/DDBJ whole genome shotgun (WGS) entry which is preliminary data.</text>
</comment>
<dbReference type="PANTHER" id="PTHR43190">
    <property type="entry name" value="N-ACETYL-D-GLUCOSAMINE KINASE"/>
    <property type="match status" value="1"/>
</dbReference>
<reference evidence="2 3" key="1">
    <citation type="submission" date="2018-06" db="EMBL/GenBank/DDBJ databases">
        <title>The draft genome sequences of strains SCU63 and S1.</title>
        <authorList>
            <person name="Gan L."/>
        </authorList>
    </citation>
    <scope>NUCLEOTIDE SEQUENCE [LARGE SCALE GENOMIC DNA]</scope>
    <source>
        <strain evidence="2 3">SCU63</strain>
    </source>
</reference>
<dbReference type="Proteomes" id="UP000251002">
    <property type="component" value="Unassembled WGS sequence"/>
</dbReference>
<evidence type="ECO:0000259" key="1">
    <source>
        <dbReference type="Pfam" id="PF01869"/>
    </source>
</evidence>
<dbReference type="CDD" id="cd24007">
    <property type="entry name" value="ASKHA_NBD_eukNAGK-like"/>
    <property type="match status" value="1"/>
</dbReference>
<dbReference type="EMBL" id="QLZR01000003">
    <property type="protein sequence ID" value="RAZ77635.1"/>
    <property type="molecule type" value="Genomic_DNA"/>
</dbReference>
<evidence type="ECO:0000313" key="3">
    <source>
        <dbReference type="Proteomes" id="UP000251002"/>
    </source>
</evidence>
<accession>A0A365KWS7</accession>
<dbReference type="InterPro" id="IPR052519">
    <property type="entry name" value="Euk-type_GlcNAc_Kinase"/>
</dbReference>
<name>A0A365KWS7_9BACL</name>
<evidence type="ECO:0000313" key="2">
    <source>
        <dbReference type="EMBL" id="RAZ77635.1"/>
    </source>
</evidence>
<organism evidence="2 3">
    <name type="scientific">Planococcus halotolerans</name>
    <dbReference type="NCBI Taxonomy" id="2233542"/>
    <lineage>
        <taxon>Bacteria</taxon>
        <taxon>Bacillati</taxon>
        <taxon>Bacillota</taxon>
        <taxon>Bacilli</taxon>
        <taxon>Bacillales</taxon>
        <taxon>Caryophanaceae</taxon>
        <taxon>Planococcus</taxon>
    </lineage>
</organism>
<proteinExistence type="predicted"/>
<dbReference type="Pfam" id="PF01869">
    <property type="entry name" value="BcrAD_BadFG"/>
    <property type="match status" value="1"/>
</dbReference>
<dbReference type="PANTHER" id="PTHR43190:SF3">
    <property type="entry name" value="N-ACETYL-D-GLUCOSAMINE KINASE"/>
    <property type="match status" value="1"/>
</dbReference>